<dbReference type="WBParaSite" id="ASIM_0000055401-mRNA-1">
    <property type="protein sequence ID" value="ASIM_0000055401-mRNA-1"/>
    <property type="gene ID" value="ASIM_0000055401"/>
</dbReference>
<evidence type="ECO:0000256" key="6">
    <source>
        <dbReference type="ARBA" id="ARBA00022568"/>
    </source>
</evidence>
<evidence type="ECO:0000256" key="10">
    <source>
        <dbReference type="ARBA" id="ARBA00022847"/>
    </source>
</evidence>
<evidence type="ECO:0000256" key="18">
    <source>
        <dbReference type="SAM" id="Phobius"/>
    </source>
</evidence>
<evidence type="ECO:0000256" key="7">
    <source>
        <dbReference type="ARBA" id="ARBA00022692"/>
    </source>
</evidence>
<feature type="region of interest" description="Disordered" evidence="17">
    <location>
        <begin position="105"/>
        <end position="142"/>
    </location>
</feature>
<evidence type="ECO:0000256" key="9">
    <source>
        <dbReference type="ARBA" id="ARBA00022837"/>
    </source>
</evidence>
<gene>
    <name evidence="20" type="ORF">ASIM_LOCUS456</name>
</gene>
<sequence length="389" mass="43365">MCTRVLYAILNGSSQTFMVAFIQVRFIINITITLLSPIKLDLVFYMFALLFLVIFFVDEQITYYESLSMFIIYIIYAIIMKYSERIEMFIKIDLLKQSKVSDNAINSNGDNEKDNTNTKNDFNNEMNDEQKHHSQNVNDHNIADSNKLSSCACDTQSAVTRRLSTHSIHCPPTTTRHQMADNQRRKSVPLLHCGALFRSSIATLAREGTLDTANDTDANGTASDNQISWSSLMKIKIDYASSIISNNEKPVDISWPLTTYARFVYVLLAPIVLSLYFTLPDSKKQSSRRYYAITFTGSILWIALFSYMMVWFASTIGETLAIPTEIMGLTLLAAGTSIPDLITSVIVARKGLGDMAVSSSIGSNLFDICVGLIAGAVVDLLRDGTAYGK</sequence>
<dbReference type="OrthoDB" id="2127281at2759"/>
<evidence type="ECO:0000256" key="17">
    <source>
        <dbReference type="SAM" id="MobiDB-lite"/>
    </source>
</evidence>
<organism evidence="22">
    <name type="scientific">Anisakis simplex</name>
    <name type="common">Herring worm</name>
    <dbReference type="NCBI Taxonomy" id="6269"/>
    <lineage>
        <taxon>Eukaryota</taxon>
        <taxon>Metazoa</taxon>
        <taxon>Ecdysozoa</taxon>
        <taxon>Nematoda</taxon>
        <taxon>Chromadorea</taxon>
        <taxon>Rhabditida</taxon>
        <taxon>Spirurina</taxon>
        <taxon>Ascaridomorpha</taxon>
        <taxon>Ascaridoidea</taxon>
        <taxon>Anisakidae</taxon>
        <taxon>Anisakis</taxon>
        <taxon>Anisakis simplex complex</taxon>
    </lineage>
</organism>
<dbReference type="Proteomes" id="UP000267096">
    <property type="component" value="Unassembled WGS sequence"/>
</dbReference>
<dbReference type="AlphaFoldDB" id="A0A0M3IZ73"/>
<dbReference type="PANTHER" id="PTHR10846">
    <property type="entry name" value="SODIUM/POTASSIUM/CALCIUM EXCHANGER"/>
    <property type="match status" value="1"/>
</dbReference>
<keyword evidence="11" id="KW-0630">Potassium</keyword>
<dbReference type="GO" id="GO:0015293">
    <property type="term" value="F:symporter activity"/>
    <property type="evidence" value="ECO:0007669"/>
    <property type="project" value="UniProtKB-KW"/>
</dbReference>
<name>A0A0M3IZ73_ANISI</name>
<keyword evidence="7 18" id="KW-0812">Transmembrane</keyword>
<keyword evidence="21" id="KW-1185">Reference proteome</keyword>
<dbReference type="GO" id="GO:0005886">
    <property type="term" value="C:plasma membrane"/>
    <property type="evidence" value="ECO:0007669"/>
    <property type="project" value="TreeGrafter"/>
</dbReference>
<feature type="transmembrane region" description="Helical" evidence="18">
    <location>
        <begin position="326"/>
        <end position="348"/>
    </location>
</feature>
<proteinExistence type="inferred from homology"/>
<accession>A0A0M3IZ73</accession>
<keyword evidence="13" id="KW-0915">Sodium</keyword>
<dbReference type="GO" id="GO:0006874">
    <property type="term" value="P:intracellular calcium ion homeostasis"/>
    <property type="evidence" value="ECO:0007669"/>
    <property type="project" value="TreeGrafter"/>
</dbReference>
<keyword evidence="16" id="KW-0739">Sodium transport</keyword>
<dbReference type="InterPro" id="IPR004837">
    <property type="entry name" value="NaCa_Exmemb"/>
</dbReference>
<dbReference type="EMBL" id="UYRR01000288">
    <property type="protein sequence ID" value="VDK17728.1"/>
    <property type="molecule type" value="Genomic_DNA"/>
</dbReference>
<feature type="transmembrane region" description="Helical" evidence="18">
    <location>
        <begin position="291"/>
        <end position="314"/>
    </location>
</feature>
<evidence type="ECO:0000256" key="13">
    <source>
        <dbReference type="ARBA" id="ARBA00023053"/>
    </source>
</evidence>
<evidence type="ECO:0000256" key="5">
    <source>
        <dbReference type="ARBA" id="ARBA00022538"/>
    </source>
</evidence>
<dbReference type="GO" id="GO:0005262">
    <property type="term" value="F:calcium channel activity"/>
    <property type="evidence" value="ECO:0007669"/>
    <property type="project" value="TreeGrafter"/>
</dbReference>
<evidence type="ECO:0000256" key="2">
    <source>
        <dbReference type="ARBA" id="ARBA00005364"/>
    </source>
</evidence>
<evidence type="ECO:0000256" key="16">
    <source>
        <dbReference type="ARBA" id="ARBA00023201"/>
    </source>
</evidence>
<keyword evidence="4" id="KW-0050">Antiport</keyword>
<feature type="domain" description="Sodium/calcium exchanger membrane region" evidence="19">
    <location>
        <begin position="292"/>
        <end position="372"/>
    </location>
</feature>
<evidence type="ECO:0000256" key="3">
    <source>
        <dbReference type="ARBA" id="ARBA00022448"/>
    </source>
</evidence>
<comment type="similarity">
    <text evidence="2">Belongs to the Ca(2+):cation antiporter (CaCA) (TC 2.A.19) family. SLC24A subfamily.</text>
</comment>
<dbReference type="InterPro" id="IPR004481">
    <property type="entry name" value="K/Na/Ca-exchanger"/>
</dbReference>
<keyword evidence="3" id="KW-0813">Transport</keyword>
<evidence type="ECO:0000313" key="20">
    <source>
        <dbReference type="EMBL" id="VDK17728.1"/>
    </source>
</evidence>
<keyword evidence="6" id="KW-0109">Calcium transport</keyword>
<feature type="transmembrane region" description="Helical" evidence="18">
    <location>
        <begin position="6"/>
        <end position="28"/>
    </location>
</feature>
<evidence type="ECO:0000313" key="22">
    <source>
        <dbReference type="WBParaSite" id="ASIM_0000055401-mRNA-1"/>
    </source>
</evidence>
<evidence type="ECO:0000256" key="8">
    <source>
        <dbReference type="ARBA" id="ARBA00022729"/>
    </source>
</evidence>
<dbReference type="FunFam" id="1.20.1420.30:FF:000009">
    <property type="entry name" value="sodium/potassium/calcium exchanger 5 isoform X2"/>
    <property type="match status" value="1"/>
</dbReference>
<keyword evidence="15 18" id="KW-0472">Membrane</keyword>
<evidence type="ECO:0000256" key="14">
    <source>
        <dbReference type="ARBA" id="ARBA00023065"/>
    </source>
</evidence>
<feature type="transmembrane region" description="Helical" evidence="18">
    <location>
        <begin position="260"/>
        <end position="279"/>
    </location>
</feature>
<keyword evidence="10" id="KW-0769">Symport</keyword>
<evidence type="ECO:0000256" key="4">
    <source>
        <dbReference type="ARBA" id="ARBA00022449"/>
    </source>
</evidence>
<evidence type="ECO:0000256" key="1">
    <source>
        <dbReference type="ARBA" id="ARBA00004141"/>
    </source>
</evidence>
<evidence type="ECO:0000256" key="15">
    <source>
        <dbReference type="ARBA" id="ARBA00023136"/>
    </source>
</evidence>
<keyword evidence="5" id="KW-0633">Potassium transport</keyword>
<keyword evidence="12 18" id="KW-1133">Transmembrane helix</keyword>
<keyword evidence="8" id="KW-0732">Signal</keyword>
<evidence type="ECO:0000256" key="11">
    <source>
        <dbReference type="ARBA" id="ARBA00022958"/>
    </source>
</evidence>
<dbReference type="Gene3D" id="1.20.1420.30">
    <property type="entry name" value="NCX, central ion-binding region"/>
    <property type="match status" value="1"/>
</dbReference>
<evidence type="ECO:0000259" key="19">
    <source>
        <dbReference type="Pfam" id="PF01699"/>
    </source>
</evidence>
<evidence type="ECO:0000256" key="12">
    <source>
        <dbReference type="ARBA" id="ARBA00022989"/>
    </source>
</evidence>
<feature type="transmembrane region" description="Helical" evidence="18">
    <location>
        <begin position="63"/>
        <end position="82"/>
    </location>
</feature>
<feature type="transmembrane region" description="Helical" evidence="18">
    <location>
        <begin position="40"/>
        <end position="57"/>
    </location>
</feature>
<reference evidence="20 21" key="2">
    <citation type="submission" date="2018-11" db="EMBL/GenBank/DDBJ databases">
        <authorList>
            <consortium name="Pathogen Informatics"/>
        </authorList>
    </citation>
    <scope>NUCLEOTIDE SEQUENCE [LARGE SCALE GENOMIC DNA]</scope>
</reference>
<keyword evidence="14" id="KW-0406">Ion transport</keyword>
<dbReference type="InterPro" id="IPR044880">
    <property type="entry name" value="NCX_ion-bd_dom_sf"/>
</dbReference>
<dbReference type="PANTHER" id="PTHR10846:SF72">
    <property type="entry name" value="SODIUM_POTASSIUM_CALCIUM EXCHANGER NCKX30C"/>
    <property type="match status" value="1"/>
</dbReference>
<comment type="subcellular location">
    <subcellularLocation>
        <location evidence="1">Membrane</location>
        <topology evidence="1">Multi-pass membrane protein</topology>
    </subcellularLocation>
</comment>
<dbReference type="Pfam" id="PF01699">
    <property type="entry name" value="Na_Ca_ex"/>
    <property type="match status" value="1"/>
</dbReference>
<reference evidence="22" key="1">
    <citation type="submission" date="2017-02" db="UniProtKB">
        <authorList>
            <consortium name="WormBaseParasite"/>
        </authorList>
    </citation>
    <scope>IDENTIFICATION</scope>
</reference>
<keyword evidence="9" id="KW-0106">Calcium</keyword>
<dbReference type="GO" id="GO:0008273">
    <property type="term" value="F:calcium, potassium:sodium antiporter activity"/>
    <property type="evidence" value="ECO:0007669"/>
    <property type="project" value="TreeGrafter"/>
</dbReference>
<protein>
    <submittedName>
        <fullName evidence="22">Na_Ca_ex domain-containing protein</fullName>
    </submittedName>
</protein>
<evidence type="ECO:0000313" key="21">
    <source>
        <dbReference type="Proteomes" id="UP000267096"/>
    </source>
</evidence>